<evidence type="ECO:0000313" key="2">
    <source>
        <dbReference type="EMBL" id="SFP99275.1"/>
    </source>
</evidence>
<dbReference type="SMART" id="SM00530">
    <property type="entry name" value="HTH_XRE"/>
    <property type="match status" value="1"/>
</dbReference>
<dbReference type="CDD" id="cd00093">
    <property type="entry name" value="HTH_XRE"/>
    <property type="match status" value="1"/>
</dbReference>
<dbReference type="OrthoDB" id="2624750at2"/>
<evidence type="ECO:0000259" key="1">
    <source>
        <dbReference type="PROSITE" id="PS50943"/>
    </source>
</evidence>
<sequence>MNGTTVKAVRLYLGMTQREFADETGIGVSWLSQIENGRVEPSDRIRMAIAKIFEIDGEFIEVLERSKMLI</sequence>
<keyword evidence="2" id="KW-0238">DNA-binding</keyword>
<gene>
    <name evidence="2" type="ORF">SAMN05518683_11473</name>
</gene>
<organism evidence="2 3">
    <name type="scientific">Salibacterium halotolerans</name>
    <dbReference type="NCBI Taxonomy" id="1884432"/>
    <lineage>
        <taxon>Bacteria</taxon>
        <taxon>Bacillati</taxon>
        <taxon>Bacillota</taxon>
        <taxon>Bacilli</taxon>
        <taxon>Bacillales</taxon>
        <taxon>Bacillaceae</taxon>
    </lineage>
</organism>
<accession>A0A1I5UVJ4</accession>
<proteinExistence type="predicted"/>
<dbReference type="AlphaFoldDB" id="A0A1I5UVJ4"/>
<dbReference type="InterPro" id="IPR010982">
    <property type="entry name" value="Lambda_DNA-bd_dom_sf"/>
</dbReference>
<keyword evidence="3" id="KW-1185">Reference proteome</keyword>
<reference evidence="3" key="1">
    <citation type="submission" date="2016-10" db="EMBL/GenBank/DDBJ databases">
        <authorList>
            <person name="Varghese N."/>
            <person name="Submissions S."/>
        </authorList>
    </citation>
    <scope>NUCLEOTIDE SEQUENCE [LARGE SCALE GENOMIC DNA]</scope>
    <source>
        <strain evidence="3">S7</strain>
    </source>
</reference>
<dbReference type="Gene3D" id="1.10.260.40">
    <property type="entry name" value="lambda repressor-like DNA-binding domains"/>
    <property type="match status" value="1"/>
</dbReference>
<dbReference type="RefSeq" id="WP_093337954.1">
    <property type="nucleotide sequence ID" value="NZ_FOXD01000014.1"/>
</dbReference>
<feature type="domain" description="HTH cro/C1-type" evidence="1">
    <location>
        <begin position="6"/>
        <end position="60"/>
    </location>
</feature>
<dbReference type="Pfam" id="PF01381">
    <property type="entry name" value="HTH_3"/>
    <property type="match status" value="1"/>
</dbReference>
<dbReference type="InterPro" id="IPR001387">
    <property type="entry name" value="Cro/C1-type_HTH"/>
</dbReference>
<dbReference type="EMBL" id="FOXD01000014">
    <property type="protein sequence ID" value="SFP99275.1"/>
    <property type="molecule type" value="Genomic_DNA"/>
</dbReference>
<dbReference type="STRING" id="1884432.SAMN05518683_11473"/>
<name>A0A1I5UVJ4_9BACI</name>
<dbReference type="PROSITE" id="PS50943">
    <property type="entry name" value="HTH_CROC1"/>
    <property type="match status" value="1"/>
</dbReference>
<dbReference type="GO" id="GO:0003677">
    <property type="term" value="F:DNA binding"/>
    <property type="evidence" value="ECO:0007669"/>
    <property type="project" value="UniProtKB-KW"/>
</dbReference>
<dbReference type="Proteomes" id="UP000198892">
    <property type="component" value="Unassembled WGS sequence"/>
</dbReference>
<protein>
    <submittedName>
        <fullName evidence="2">DNA-binding transcriptional regulator, XRE-family HTH domain</fullName>
    </submittedName>
</protein>
<evidence type="ECO:0000313" key="3">
    <source>
        <dbReference type="Proteomes" id="UP000198892"/>
    </source>
</evidence>
<dbReference type="SUPFAM" id="SSF47413">
    <property type="entry name" value="lambda repressor-like DNA-binding domains"/>
    <property type="match status" value="1"/>
</dbReference>